<dbReference type="AlphaFoldDB" id="A0A562T309"/>
<sequence>MEWKDYTDFTATDFLADSFFMEWVLHPDEENCAFWEAWQQHYPEKQAVIAAARTMLSSLEYEKHQMPAESYDRIWHALHGKMDPAMPETMRYERSYHHRGWRRAAILTGVCGLLALGLYWLLKPADKRAVYTSQFGENRRLLLPDSSVVILGPHSALKATAFDGEAKTREVWLEGEAYFMVKHDAGNARPFTVHAGDLDIEVLGTEFNVNNYNGRPQVVLHSGKVALQQNARKAARIVMEPGELIEYRADNDRYVRRKVSTEKYVAWVNHTLVFENTSLKEVAAQLHHKYGIQVQFADSTLLQERFSATLKQADHKVVLRAIQEAFSVQLQQQDGNTFLISR</sequence>
<dbReference type="Proteomes" id="UP000316778">
    <property type="component" value="Unassembled WGS sequence"/>
</dbReference>
<evidence type="ECO:0000259" key="3">
    <source>
        <dbReference type="Pfam" id="PF16344"/>
    </source>
</evidence>
<feature type="transmembrane region" description="Helical" evidence="1">
    <location>
        <begin position="104"/>
        <end position="122"/>
    </location>
</feature>
<dbReference type="OrthoDB" id="923517at2"/>
<feature type="domain" description="Protein FecR C-terminal" evidence="3">
    <location>
        <begin position="272"/>
        <end position="339"/>
    </location>
</feature>
<keyword evidence="1" id="KW-0472">Membrane</keyword>
<comment type="caution">
    <text evidence="4">The sequence shown here is derived from an EMBL/GenBank/DDBJ whole genome shotgun (WGS) entry which is preliminary data.</text>
</comment>
<evidence type="ECO:0000256" key="1">
    <source>
        <dbReference type="SAM" id="Phobius"/>
    </source>
</evidence>
<reference evidence="4 5" key="1">
    <citation type="journal article" date="2013" name="Stand. Genomic Sci.">
        <title>Genomic Encyclopedia of Type Strains, Phase I: The one thousand microbial genomes (KMG-I) project.</title>
        <authorList>
            <person name="Kyrpides N.C."/>
            <person name="Woyke T."/>
            <person name="Eisen J.A."/>
            <person name="Garrity G."/>
            <person name="Lilburn T.G."/>
            <person name="Beck B.J."/>
            <person name="Whitman W.B."/>
            <person name="Hugenholtz P."/>
            <person name="Klenk H.P."/>
        </authorList>
    </citation>
    <scope>NUCLEOTIDE SEQUENCE [LARGE SCALE GENOMIC DNA]</scope>
    <source>
        <strain evidence="4 5">DSM 13484</strain>
    </source>
</reference>
<keyword evidence="1" id="KW-0812">Transmembrane</keyword>
<dbReference type="RefSeq" id="WP_145712677.1">
    <property type="nucleotide sequence ID" value="NZ_BAAAFY010000001.1"/>
</dbReference>
<dbReference type="GO" id="GO:0016989">
    <property type="term" value="F:sigma factor antagonist activity"/>
    <property type="evidence" value="ECO:0007669"/>
    <property type="project" value="TreeGrafter"/>
</dbReference>
<dbReference type="Pfam" id="PF16344">
    <property type="entry name" value="FecR_C"/>
    <property type="match status" value="1"/>
</dbReference>
<organism evidence="4 5">
    <name type="scientific">Chitinophaga japonensis</name>
    <name type="common">Flexibacter japonensis</name>
    <dbReference type="NCBI Taxonomy" id="104662"/>
    <lineage>
        <taxon>Bacteria</taxon>
        <taxon>Pseudomonadati</taxon>
        <taxon>Bacteroidota</taxon>
        <taxon>Chitinophagia</taxon>
        <taxon>Chitinophagales</taxon>
        <taxon>Chitinophagaceae</taxon>
        <taxon>Chitinophaga</taxon>
    </lineage>
</organism>
<accession>A0A562T309</accession>
<keyword evidence="1" id="KW-1133">Transmembrane helix</keyword>
<dbReference type="Gene3D" id="2.60.120.1440">
    <property type="match status" value="1"/>
</dbReference>
<protein>
    <submittedName>
        <fullName evidence="4">FecR family protein</fullName>
    </submittedName>
</protein>
<dbReference type="PANTHER" id="PTHR30273">
    <property type="entry name" value="PERIPLASMIC SIGNAL SENSOR AND SIGMA FACTOR ACTIVATOR FECR-RELATED"/>
    <property type="match status" value="1"/>
</dbReference>
<gene>
    <name evidence="4" type="ORF">LX66_2055</name>
</gene>
<dbReference type="Pfam" id="PF04773">
    <property type="entry name" value="FecR"/>
    <property type="match status" value="1"/>
</dbReference>
<dbReference type="Gene3D" id="3.55.50.30">
    <property type="match status" value="1"/>
</dbReference>
<evidence type="ECO:0000259" key="2">
    <source>
        <dbReference type="Pfam" id="PF04773"/>
    </source>
</evidence>
<dbReference type="InterPro" id="IPR006860">
    <property type="entry name" value="FecR"/>
</dbReference>
<feature type="domain" description="FecR protein" evidence="2">
    <location>
        <begin position="131"/>
        <end position="225"/>
    </location>
</feature>
<dbReference type="PIRSF" id="PIRSF018266">
    <property type="entry name" value="FecR"/>
    <property type="match status" value="1"/>
</dbReference>
<evidence type="ECO:0000313" key="4">
    <source>
        <dbReference type="EMBL" id="TWI87981.1"/>
    </source>
</evidence>
<proteinExistence type="predicted"/>
<evidence type="ECO:0000313" key="5">
    <source>
        <dbReference type="Proteomes" id="UP000316778"/>
    </source>
</evidence>
<dbReference type="PANTHER" id="PTHR30273:SF2">
    <property type="entry name" value="PROTEIN FECR"/>
    <property type="match status" value="1"/>
</dbReference>
<keyword evidence="5" id="KW-1185">Reference proteome</keyword>
<dbReference type="InterPro" id="IPR032508">
    <property type="entry name" value="FecR_C"/>
</dbReference>
<name>A0A562T309_CHIJA</name>
<dbReference type="InterPro" id="IPR012373">
    <property type="entry name" value="Ferrdict_sens_TM"/>
</dbReference>
<dbReference type="EMBL" id="VLLG01000003">
    <property type="protein sequence ID" value="TWI87981.1"/>
    <property type="molecule type" value="Genomic_DNA"/>
</dbReference>